<accession>A0A9Q1JD73</accession>
<sequence>MINRDRIVPNVSFTGSDIAPAMPKYGVMEFEKLLSRGDRPIHPPSVTYRQTRCNSDGQLARWPVLHRAATDQL</sequence>
<name>A0A9Q1JD73_SYNKA</name>
<organism evidence="1 2">
    <name type="scientific">Synaphobranchus kaupii</name>
    <name type="common">Kaup's arrowtooth eel</name>
    <dbReference type="NCBI Taxonomy" id="118154"/>
    <lineage>
        <taxon>Eukaryota</taxon>
        <taxon>Metazoa</taxon>
        <taxon>Chordata</taxon>
        <taxon>Craniata</taxon>
        <taxon>Vertebrata</taxon>
        <taxon>Euteleostomi</taxon>
        <taxon>Actinopterygii</taxon>
        <taxon>Neopterygii</taxon>
        <taxon>Teleostei</taxon>
        <taxon>Anguilliformes</taxon>
        <taxon>Synaphobranchidae</taxon>
        <taxon>Synaphobranchus</taxon>
    </lineage>
</organism>
<dbReference type="Proteomes" id="UP001152622">
    <property type="component" value="Chromosome 1"/>
</dbReference>
<gene>
    <name evidence="1" type="ORF">SKAU_G00009650</name>
</gene>
<reference evidence="1" key="1">
    <citation type="journal article" date="2023" name="Science">
        <title>Genome structures resolve the early diversification of teleost fishes.</title>
        <authorList>
            <person name="Parey E."/>
            <person name="Louis A."/>
            <person name="Montfort J."/>
            <person name="Bouchez O."/>
            <person name="Roques C."/>
            <person name="Iampietro C."/>
            <person name="Lluch J."/>
            <person name="Castinel A."/>
            <person name="Donnadieu C."/>
            <person name="Desvignes T."/>
            <person name="Floi Bucao C."/>
            <person name="Jouanno E."/>
            <person name="Wen M."/>
            <person name="Mejri S."/>
            <person name="Dirks R."/>
            <person name="Jansen H."/>
            <person name="Henkel C."/>
            <person name="Chen W.J."/>
            <person name="Zahm M."/>
            <person name="Cabau C."/>
            <person name="Klopp C."/>
            <person name="Thompson A.W."/>
            <person name="Robinson-Rechavi M."/>
            <person name="Braasch I."/>
            <person name="Lecointre G."/>
            <person name="Bobe J."/>
            <person name="Postlethwait J.H."/>
            <person name="Berthelot C."/>
            <person name="Roest Crollius H."/>
            <person name="Guiguen Y."/>
        </authorList>
    </citation>
    <scope>NUCLEOTIDE SEQUENCE</scope>
    <source>
        <strain evidence="1">WJC10195</strain>
    </source>
</reference>
<protein>
    <submittedName>
        <fullName evidence="1">Uncharacterized protein</fullName>
    </submittedName>
</protein>
<comment type="caution">
    <text evidence="1">The sequence shown here is derived from an EMBL/GenBank/DDBJ whole genome shotgun (WGS) entry which is preliminary data.</text>
</comment>
<keyword evidence="2" id="KW-1185">Reference proteome</keyword>
<dbReference type="AlphaFoldDB" id="A0A9Q1JD73"/>
<evidence type="ECO:0000313" key="2">
    <source>
        <dbReference type="Proteomes" id="UP001152622"/>
    </source>
</evidence>
<dbReference type="EMBL" id="JAINUF010000001">
    <property type="protein sequence ID" value="KAJ8380187.1"/>
    <property type="molecule type" value="Genomic_DNA"/>
</dbReference>
<evidence type="ECO:0000313" key="1">
    <source>
        <dbReference type="EMBL" id="KAJ8380187.1"/>
    </source>
</evidence>
<proteinExistence type="predicted"/>